<reference evidence="2" key="1">
    <citation type="submission" date="2021-06" db="EMBL/GenBank/DDBJ databases">
        <title>Genome Sequence of Mortierella hyaline Strain SCG-10, a Cold-Adapted, Nitrate-Reducing Fungus Isolated from Soil in Minnesota, USA.</title>
        <authorList>
            <person name="Aldossari N."/>
        </authorList>
    </citation>
    <scope>NUCLEOTIDE SEQUENCE</scope>
    <source>
        <strain evidence="2">SCG-10</strain>
    </source>
</reference>
<evidence type="ECO:0000313" key="2">
    <source>
        <dbReference type="EMBL" id="KAG9063985.1"/>
    </source>
</evidence>
<accession>A0A9P8BQ44</accession>
<evidence type="ECO:0000313" key="3">
    <source>
        <dbReference type="Proteomes" id="UP000707451"/>
    </source>
</evidence>
<sequence length="210" mass="23530">MLSKQVPSRPSPVQSSFKVILINNTTNNYNSIIIMPRSFVDQDFVLTVLAVYGATIAFNRWFPNIDLIAVDAHAKSYVQTFTSASESSLLYYKLFLGVDIIRNFASALLESAAFSFALTDEKFDLFSYAPLLFRIMFVITKDFLMLGCVFTAPEPNDVASEKVAEMFPTSVYVDQGLTIVGGLLLAIGLYNWTYAIGRDKRQVIKEKKTN</sequence>
<feature type="transmembrane region" description="Helical" evidence="1">
    <location>
        <begin position="131"/>
        <end position="152"/>
    </location>
</feature>
<name>A0A9P8BQ44_9FUNG</name>
<keyword evidence="1" id="KW-0472">Membrane</keyword>
<proteinExistence type="predicted"/>
<keyword evidence="1" id="KW-0812">Transmembrane</keyword>
<gene>
    <name evidence="2" type="ORF">KI688_004099</name>
</gene>
<dbReference type="OrthoDB" id="2335499at2759"/>
<protein>
    <submittedName>
        <fullName evidence="2">Uncharacterized protein</fullName>
    </submittedName>
</protein>
<comment type="caution">
    <text evidence="2">The sequence shown here is derived from an EMBL/GenBank/DDBJ whole genome shotgun (WGS) entry which is preliminary data.</text>
</comment>
<keyword evidence="1" id="KW-1133">Transmembrane helix</keyword>
<feature type="transmembrane region" description="Helical" evidence="1">
    <location>
        <begin position="172"/>
        <end position="192"/>
    </location>
</feature>
<dbReference type="AlphaFoldDB" id="A0A9P8BQ44"/>
<dbReference type="EMBL" id="JAHRHY010000015">
    <property type="protein sequence ID" value="KAG9063985.1"/>
    <property type="molecule type" value="Genomic_DNA"/>
</dbReference>
<keyword evidence="3" id="KW-1185">Reference proteome</keyword>
<organism evidence="2 3">
    <name type="scientific">Linnemannia hyalina</name>
    <dbReference type="NCBI Taxonomy" id="64524"/>
    <lineage>
        <taxon>Eukaryota</taxon>
        <taxon>Fungi</taxon>
        <taxon>Fungi incertae sedis</taxon>
        <taxon>Mucoromycota</taxon>
        <taxon>Mortierellomycotina</taxon>
        <taxon>Mortierellomycetes</taxon>
        <taxon>Mortierellales</taxon>
        <taxon>Mortierellaceae</taxon>
        <taxon>Linnemannia</taxon>
    </lineage>
</organism>
<evidence type="ECO:0000256" key="1">
    <source>
        <dbReference type="SAM" id="Phobius"/>
    </source>
</evidence>
<dbReference type="Proteomes" id="UP000707451">
    <property type="component" value="Unassembled WGS sequence"/>
</dbReference>